<accession>A0A0D8BHJ8</accession>
<gene>
    <name evidence="1" type="ORF">FF36_01903</name>
</gene>
<sequence length="77" mass="8537">MGLIDWIAAGPARSARRTWARADRDQARDRLRDVTDGKGLTPCGTPTRAPMPTCERCGQYGRPLTVRHGRAVCRARC</sequence>
<evidence type="ECO:0000313" key="1">
    <source>
        <dbReference type="EMBL" id="KJE23718.1"/>
    </source>
</evidence>
<evidence type="ECO:0000313" key="2">
    <source>
        <dbReference type="Proteomes" id="UP000032545"/>
    </source>
</evidence>
<reference evidence="2" key="1">
    <citation type="submission" date="2015-02" db="EMBL/GenBank/DDBJ databases">
        <title>Draft Genome of Frankia sp. CpI1-S.</title>
        <authorList>
            <person name="Oshone R.T."/>
            <person name="Ngom M."/>
            <person name="Ghodhbane-Gtari F."/>
            <person name="Gtari M."/>
            <person name="Morris K."/>
            <person name="Thomas K."/>
            <person name="Sen A."/>
            <person name="Tisa L.S."/>
        </authorList>
    </citation>
    <scope>NUCLEOTIDE SEQUENCE [LARGE SCALE GENOMIC DNA]</scope>
    <source>
        <strain evidence="2">CpI1-S</strain>
    </source>
</reference>
<organism evidence="1 2">
    <name type="scientific">Frankia torreyi</name>
    <dbReference type="NCBI Taxonomy" id="1856"/>
    <lineage>
        <taxon>Bacteria</taxon>
        <taxon>Bacillati</taxon>
        <taxon>Actinomycetota</taxon>
        <taxon>Actinomycetes</taxon>
        <taxon>Frankiales</taxon>
        <taxon>Frankiaceae</taxon>
        <taxon>Frankia</taxon>
    </lineage>
</organism>
<comment type="caution">
    <text evidence="1">The sequence shown here is derived from an EMBL/GenBank/DDBJ whole genome shotgun (WGS) entry which is preliminary data.</text>
</comment>
<protein>
    <submittedName>
        <fullName evidence="1">Uncharacterized protein</fullName>
    </submittedName>
</protein>
<dbReference type="AlphaFoldDB" id="A0A0D8BHJ8"/>
<name>A0A0D8BHJ8_9ACTN</name>
<dbReference type="PATRIC" id="fig|1502723.3.peg.632"/>
<dbReference type="Proteomes" id="UP000032545">
    <property type="component" value="Unassembled WGS sequence"/>
</dbReference>
<proteinExistence type="predicted"/>
<dbReference type="EMBL" id="JYFN01000011">
    <property type="protein sequence ID" value="KJE23718.1"/>
    <property type="molecule type" value="Genomic_DNA"/>
</dbReference>
<keyword evidence="2" id="KW-1185">Reference proteome</keyword>
<reference evidence="1 2" key="2">
    <citation type="journal article" date="2016" name="Genome Announc.">
        <title>Permanent Draft Genome Sequences for Two Variants of Frankia sp. Strain CpI1, the First Frankia Strain Isolated from Root Nodules of Comptonia peregrina.</title>
        <authorList>
            <person name="Oshone R."/>
            <person name="Hurst S.G.IV."/>
            <person name="Abebe-Akele F."/>
            <person name="Simpson S."/>
            <person name="Morris K."/>
            <person name="Thomas W.K."/>
            <person name="Tisa L.S."/>
        </authorList>
    </citation>
    <scope>NUCLEOTIDE SEQUENCE [LARGE SCALE GENOMIC DNA]</scope>
    <source>
        <strain evidence="2">CpI1-S</strain>
    </source>
</reference>